<accession>A0A1H3MTC0</accession>
<dbReference type="OrthoDB" id="3689514at2"/>
<dbReference type="Proteomes" id="UP000199529">
    <property type="component" value="Unassembled WGS sequence"/>
</dbReference>
<feature type="region of interest" description="Disordered" evidence="1">
    <location>
        <begin position="47"/>
        <end position="81"/>
    </location>
</feature>
<gene>
    <name evidence="2" type="ORF">SAMN05216215_103544</name>
</gene>
<dbReference type="EMBL" id="FNOK01000035">
    <property type="protein sequence ID" value="SDY79700.1"/>
    <property type="molecule type" value="Genomic_DNA"/>
</dbReference>
<dbReference type="AlphaFoldDB" id="A0A1H3MTC0"/>
<dbReference type="RefSeq" id="WP_093271908.1">
    <property type="nucleotide sequence ID" value="NZ_FNOK01000035.1"/>
</dbReference>
<name>A0A1H3MTC0_9PSEU</name>
<sequence length="713" mass="73204">MPEDQKTDLSGPTSEWTFHQALFALTGKGTDLRSKIASVQWFQIAGGGSSGGNTTPDDSAGAGGEAAKSNDGKELKENASNRADPNVDLYYQAFARIYYQVNDNDGAKAAWEQSVQEVKAVVDNLLSQKSGLLDLGTLLEAETLIRSYEQWLSESGEDFRSWANKLDSTESGFGGKAASVIQRRMAQNADRLEGLHDQLTLDRGVAVSQALKELRETIVQTITSLVNAYNAFWSKSLYLPNNMIVDYENRIYEFLTKDKGLVIGDQSTYKMNGKTPDEMISYITQSLSEFTANVNNVPIQGDLTTAAPWNAMNRAIFTAVDAELKTLDLAASTAMKTLEDKFNYTRSAIQKLEMPEATPPRTDPTPPTGNPGGNGPGGDSGGNGPGGDSGTNDPFGKSGGNGPGGDSGTNNPFGDSGGDGPSGDSGTNNPFGDSGGKNPFGDSNSSTNGPGGGDGGGKFGDGTGGANDGIAPPPIVPPGLPGGNSGTGGGNKDKETPPEFSLPGHDKTPLPALDGIGTGSDGAKTPGGTGFDPGIGIGSGGSSAAGGTDFDSITKPEGFAPSGFGDGSTSRGGGSSPFGGSGTGGLGFGLGGGTPGALPPVPPNMLQMNGPMGAGSTGMGGMPFMPGMMGGMGMGGQGNGDRERERQTWLSEDEDVWGTDTDACRDVIGRPDEADYELDEQVVTGPVRPPRQPARTPAEQEQTAQEATASGQA</sequence>
<evidence type="ECO:0000256" key="1">
    <source>
        <dbReference type="SAM" id="MobiDB-lite"/>
    </source>
</evidence>
<dbReference type="STRING" id="418495.SAMN05216215_103544"/>
<feature type="compositionally biased region" description="Basic and acidic residues" evidence="1">
    <location>
        <begin position="662"/>
        <end position="673"/>
    </location>
</feature>
<feature type="compositionally biased region" description="Gly residues" evidence="1">
    <location>
        <begin position="370"/>
        <end position="389"/>
    </location>
</feature>
<feature type="compositionally biased region" description="Gly residues" evidence="1">
    <location>
        <begin position="516"/>
        <end position="544"/>
    </location>
</feature>
<protein>
    <submittedName>
        <fullName evidence="2">Uncharacterized protein</fullName>
    </submittedName>
</protein>
<feature type="region of interest" description="Disordered" evidence="1">
    <location>
        <begin position="351"/>
        <end position="602"/>
    </location>
</feature>
<proteinExistence type="predicted"/>
<reference evidence="3" key="1">
    <citation type="submission" date="2016-10" db="EMBL/GenBank/DDBJ databases">
        <authorList>
            <person name="Varghese N."/>
            <person name="Submissions S."/>
        </authorList>
    </citation>
    <scope>NUCLEOTIDE SEQUENCE [LARGE SCALE GENOMIC DNA]</scope>
    <source>
        <strain evidence="3">CGMCC 4.3530</strain>
    </source>
</reference>
<feature type="compositionally biased region" description="Pro residues" evidence="1">
    <location>
        <begin position="471"/>
        <end position="480"/>
    </location>
</feature>
<feature type="compositionally biased region" description="Gly residues" evidence="1">
    <location>
        <begin position="481"/>
        <end position="490"/>
    </location>
</feature>
<feature type="compositionally biased region" description="Gly residues" evidence="1">
    <location>
        <begin position="564"/>
        <end position="595"/>
    </location>
</feature>
<feature type="compositionally biased region" description="Pro residues" evidence="1">
    <location>
        <begin position="357"/>
        <end position="369"/>
    </location>
</feature>
<evidence type="ECO:0000313" key="3">
    <source>
        <dbReference type="Proteomes" id="UP000199529"/>
    </source>
</evidence>
<feature type="compositionally biased region" description="Gly residues" evidence="1">
    <location>
        <begin position="397"/>
        <end position="407"/>
    </location>
</feature>
<feature type="compositionally biased region" description="Low complexity" evidence="1">
    <location>
        <begin position="694"/>
        <end position="713"/>
    </location>
</feature>
<organism evidence="2 3">
    <name type="scientific">Saccharopolyspora shandongensis</name>
    <dbReference type="NCBI Taxonomy" id="418495"/>
    <lineage>
        <taxon>Bacteria</taxon>
        <taxon>Bacillati</taxon>
        <taxon>Actinomycetota</taxon>
        <taxon>Actinomycetes</taxon>
        <taxon>Pseudonocardiales</taxon>
        <taxon>Pseudonocardiaceae</taxon>
        <taxon>Saccharopolyspora</taxon>
    </lineage>
</organism>
<evidence type="ECO:0000313" key="2">
    <source>
        <dbReference type="EMBL" id="SDY79700.1"/>
    </source>
</evidence>
<feature type="compositionally biased region" description="Gly residues" evidence="1">
    <location>
        <begin position="449"/>
        <end position="467"/>
    </location>
</feature>
<feature type="compositionally biased region" description="Basic and acidic residues" evidence="1">
    <location>
        <begin position="68"/>
        <end position="79"/>
    </location>
</feature>
<keyword evidence="3" id="KW-1185">Reference proteome</keyword>
<feature type="region of interest" description="Disordered" evidence="1">
    <location>
        <begin position="634"/>
        <end position="713"/>
    </location>
</feature>